<dbReference type="Pfam" id="PF01594">
    <property type="entry name" value="AI-2E_transport"/>
    <property type="match status" value="1"/>
</dbReference>
<reference evidence="7 8" key="1">
    <citation type="submission" date="2020-10" db="EMBL/GenBank/DDBJ databases">
        <title>ChiBAC.</title>
        <authorList>
            <person name="Zenner C."/>
            <person name="Hitch T.C.A."/>
            <person name="Clavel T."/>
        </authorList>
    </citation>
    <scope>NUCLEOTIDE SEQUENCE [LARGE SCALE GENOMIC DNA]</scope>
    <source>
        <strain evidence="7 8">DSM 108991</strain>
    </source>
</reference>
<protein>
    <submittedName>
        <fullName evidence="7">Sporulation integral membrane protein YtvI</fullName>
    </submittedName>
</protein>
<evidence type="ECO:0000313" key="8">
    <source>
        <dbReference type="Proteomes" id="UP000758652"/>
    </source>
</evidence>
<feature type="transmembrane region" description="Helical" evidence="6">
    <location>
        <begin position="65"/>
        <end position="88"/>
    </location>
</feature>
<keyword evidence="4 6" id="KW-1133">Transmembrane helix</keyword>
<comment type="caution">
    <text evidence="7">The sequence shown here is derived from an EMBL/GenBank/DDBJ whole genome shotgun (WGS) entry which is preliminary data.</text>
</comment>
<evidence type="ECO:0000256" key="2">
    <source>
        <dbReference type="ARBA" id="ARBA00009773"/>
    </source>
</evidence>
<dbReference type="PANTHER" id="PTHR21716">
    <property type="entry name" value="TRANSMEMBRANE PROTEIN"/>
    <property type="match status" value="1"/>
</dbReference>
<dbReference type="PANTHER" id="PTHR21716:SF68">
    <property type="entry name" value="TRANSPORT PROTEIN YTVI-RELATED"/>
    <property type="match status" value="1"/>
</dbReference>
<proteinExistence type="inferred from homology"/>
<comment type="subcellular location">
    <subcellularLocation>
        <location evidence="1">Membrane</location>
        <topology evidence="1">Multi-pass membrane protein</topology>
    </subcellularLocation>
</comment>
<dbReference type="NCBIfam" id="TIGR02872">
    <property type="entry name" value="spore_ytvI"/>
    <property type="match status" value="1"/>
</dbReference>
<gene>
    <name evidence="7" type="primary">ytvI</name>
    <name evidence="7" type="ORF">INF30_01060</name>
</gene>
<dbReference type="EMBL" id="JADCKL010000001">
    <property type="protein sequence ID" value="MBE5061859.1"/>
    <property type="molecule type" value="Genomic_DNA"/>
</dbReference>
<feature type="transmembrane region" description="Helical" evidence="6">
    <location>
        <begin position="224"/>
        <end position="255"/>
    </location>
</feature>
<accession>A0ABR9RFX5</accession>
<feature type="transmembrane region" description="Helical" evidence="6">
    <location>
        <begin position="7"/>
        <end position="29"/>
    </location>
</feature>
<keyword evidence="8" id="KW-1185">Reference proteome</keyword>
<feature type="transmembrane region" description="Helical" evidence="6">
    <location>
        <begin position="314"/>
        <end position="343"/>
    </location>
</feature>
<dbReference type="InterPro" id="IPR002549">
    <property type="entry name" value="AI-2E-like"/>
</dbReference>
<name>A0ABR9RFX5_9FIRM</name>
<evidence type="ECO:0000256" key="6">
    <source>
        <dbReference type="SAM" id="Phobius"/>
    </source>
</evidence>
<evidence type="ECO:0000256" key="1">
    <source>
        <dbReference type="ARBA" id="ARBA00004141"/>
    </source>
</evidence>
<evidence type="ECO:0000256" key="3">
    <source>
        <dbReference type="ARBA" id="ARBA00022692"/>
    </source>
</evidence>
<feature type="transmembrane region" description="Helical" evidence="6">
    <location>
        <begin position="160"/>
        <end position="182"/>
    </location>
</feature>
<feature type="transmembrane region" description="Helical" evidence="6">
    <location>
        <begin position="267"/>
        <end position="293"/>
    </location>
</feature>
<comment type="similarity">
    <text evidence="2">Belongs to the autoinducer-2 exporter (AI-2E) (TC 2.A.86) family.</text>
</comment>
<evidence type="ECO:0000256" key="5">
    <source>
        <dbReference type="ARBA" id="ARBA00023136"/>
    </source>
</evidence>
<sequence length="366" mass="40699">MEKKRAFLINIGYYGFFVILLLLAARYLLPVLMPFLVAFVLAFLIQRPAAWIARRLRAPKGRLSVLLLVLVYVAVFGVAFSGGGRVFAVIREFVIDVPDIYRRDILPLLNYVLEGVAENLSEADPFVSAQIENSLQQAVQSIGQMVSGLSVTLLQMVSEFITGVPSVLIRVVLTVITSFYICSDYDRILAALWRLLPDRWQNLCRDIKQYGLNMIRVYIRSYSLLFLLTFTELTIGFLIFQIPHSLLVAVLIAIFDILPVLGTGGVLIPWAVILAVIGNYPLAAGILILYVIITVVRNSVEPRIVGKQIGLHPLLTLIAMFTGVSLAGLPGLILLPMAVMIFVNMEKNGAIHIFGGVKEENRQERD</sequence>
<keyword evidence="3 6" id="KW-0812">Transmembrane</keyword>
<organism evidence="7 8">
    <name type="scientific">Claveliimonas monacensis</name>
    <dbReference type="NCBI Taxonomy" id="2779351"/>
    <lineage>
        <taxon>Bacteria</taxon>
        <taxon>Bacillati</taxon>
        <taxon>Bacillota</taxon>
        <taxon>Clostridia</taxon>
        <taxon>Lachnospirales</taxon>
        <taxon>Lachnospiraceae</taxon>
        <taxon>Claveliimonas</taxon>
    </lineage>
</organism>
<dbReference type="RefSeq" id="WP_226393959.1">
    <property type="nucleotide sequence ID" value="NZ_JADCKL010000001.1"/>
</dbReference>
<evidence type="ECO:0000256" key="4">
    <source>
        <dbReference type="ARBA" id="ARBA00022989"/>
    </source>
</evidence>
<evidence type="ECO:0000313" key="7">
    <source>
        <dbReference type="EMBL" id="MBE5061859.1"/>
    </source>
</evidence>
<dbReference type="Proteomes" id="UP000758652">
    <property type="component" value="Unassembled WGS sequence"/>
</dbReference>
<dbReference type="InterPro" id="IPR014227">
    <property type="entry name" value="YtvI-like"/>
</dbReference>
<keyword evidence="5 6" id="KW-0472">Membrane</keyword>